<evidence type="ECO:0000256" key="4">
    <source>
        <dbReference type="ARBA" id="ARBA00022618"/>
    </source>
</evidence>
<evidence type="ECO:0000256" key="3">
    <source>
        <dbReference type="ARBA" id="ARBA00022454"/>
    </source>
</evidence>
<comment type="similarity">
    <text evidence="2 9">Belongs to the SPC25 family.</text>
</comment>
<comment type="function">
    <text evidence="9">Acts as a component of the essential kinetochore-associated NDC80 complex, which is required for chromosome segregation and spindle checkpoint activity.</text>
</comment>
<dbReference type="PANTHER" id="PTHR14281:SF0">
    <property type="entry name" value="KINETOCHORE PROTEIN SPC25"/>
    <property type="match status" value="1"/>
</dbReference>
<dbReference type="PANTHER" id="PTHR14281">
    <property type="entry name" value="KINETOCHORE PROTEIN SPC25-RELATED"/>
    <property type="match status" value="1"/>
</dbReference>
<organism evidence="13 14">
    <name type="scientific">Arabidopsis arenosa</name>
    <name type="common">Sand rock-cress</name>
    <name type="synonym">Cardaminopsis arenosa</name>
    <dbReference type="NCBI Taxonomy" id="38785"/>
    <lineage>
        <taxon>Eukaryota</taxon>
        <taxon>Viridiplantae</taxon>
        <taxon>Streptophyta</taxon>
        <taxon>Embryophyta</taxon>
        <taxon>Tracheophyta</taxon>
        <taxon>Spermatophyta</taxon>
        <taxon>Magnoliopsida</taxon>
        <taxon>eudicotyledons</taxon>
        <taxon>Gunneridae</taxon>
        <taxon>Pentapetalae</taxon>
        <taxon>rosids</taxon>
        <taxon>malvids</taxon>
        <taxon>Brassicales</taxon>
        <taxon>Brassicaceae</taxon>
        <taxon>Camelineae</taxon>
        <taxon>Arabidopsis</taxon>
    </lineage>
</organism>
<feature type="domain" description="Chromosome segregation protein Spc25 C-terminal" evidence="12">
    <location>
        <begin position="168"/>
        <end position="235"/>
    </location>
</feature>
<name>A0A8S2AHW0_ARAAE</name>
<comment type="subcellular location">
    <subcellularLocation>
        <location evidence="1">Chromosome</location>
        <location evidence="1">Centromere</location>
    </subcellularLocation>
    <subcellularLocation>
        <location evidence="9">Nucleus</location>
    </subcellularLocation>
    <subcellularLocation>
        <location evidence="9">Chromosome</location>
        <location evidence="9">Centromere</location>
        <location evidence="9">Kinetochore</location>
    </subcellularLocation>
</comment>
<feature type="compositionally biased region" description="Polar residues" evidence="11">
    <location>
        <begin position="266"/>
        <end position="275"/>
    </location>
</feature>
<evidence type="ECO:0000256" key="2">
    <source>
        <dbReference type="ARBA" id="ARBA00006379"/>
    </source>
</evidence>
<dbReference type="InterPro" id="IPR045143">
    <property type="entry name" value="Spc25"/>
</dbReference>
<keyword evidence="6 10" id="KW-0175">Coiled coil</keyword>
<evidence type="ECO:0000256" key="9">
    <source>
        <dbReference type="RuleBase" id="RU367150"/>
    </source>
</evidence>
<protein>
    <recommendedName>
        <fullName evidence="9">Kinetochore protein SPC25</fullName>
    </recommendedName>
</protein>
<dbReference type="EMBL" id="LR999455">
    <property type="protein sequence ID" value="CAE6075472.1"/>
    <property type="molecule type" value="Genomic_DNA"/>
</dbReference>
<evidence type="ECO:0000256" key="11">
    <source>
        <dbReference type="SAM" id="MobiDB-lite"/>
    </source>
</evidence>
<sequence length="315" mass="35611">MEQISNNAGGDTTKKTMASLGLICEKDIDKQRHKIDSFIASPFRRSKDSLVERAQATAQNQVELVNLKADLREAEDELVKVLAVKTRKEARQMGIRDSISATQSRIEVLRRTLQLQKSKKEDSVRIISQQLQALSTSKDNAGEVTEDKTDIHEAISWYNQALGFHVEAGHGVKFTFTNIDAKRPTREFSFTVHYGNDIYTLLDCDLQLDDINEMVQELNKTNDLFRFIRLMRDKFLKSTLSELPTHSEHLQQETSVISASAPAISFSTDTNMSTPENKRSKVQVNRRQKRASESPLLSPVSASATRRSSRLKGKK</sequence>
<keyword evidence="4 9" id="KW-0132">Cell division</keyword>
<dbReference type="FunFam" id="3.30.457.50:FF:000001">
    <property type="entry name" value="Probable kinetochore protein spc25"/>
    <property type="match status" value="1"/>
</dbReference>
<proteinExistence type="inferred from homology"/>
<dbReference type="InterPro" id="IPR013255">
    <property type="entry name" value="Spc25_C"/>
</dbReference>
<dbReference type="CDD" id="cd23784">
    <property type="entry name" value="RWD_Spc25"/>
    <property type="match status" value="1"/>
</dbReference>
<keyword evidence="7 9" id="KW-0131">Cell cycle</keyword>
<dbReference type="Gene3D" id="3.30.457.50">
    <property type="entry name" value="Chromosome segregation protein Spc25"/>
    <property type="match status" value="1"/>
</dbReference>
<keyword evidence="5 9" id="KW-0498">Mitosis</keyword>
<dbReference type="GO" id="GO:0031262">
    <property type="term" value="C:Ndc80 complex"/>
    <property type="evidence" value="ECO:0007669"/>
    <property type="project" value="InterPro"/>
</dbReference>
<evidence type="ECO:0000259" key="12">
    <source>
        <dbReference type="Pfam" id="PF08234"/>
    </source>
</evidence>
<feature type="compositionally biased region" description="Basic residues" evidence="11">
    <location>
        <begin position="280"/>
        <end position="289"/>
    </location>
</feature>
<dbReference type="AlphaFoldDB" id="A0A8S2AHW0"/>
<reference evidence="13" key="1">
    <citation type="submission" date="2021-01" db="EMBL/GenBank/DDBJ databases">
        <authorList>
            <person name="Bezrukov I."/>
        </authorList>
    </citation>
    <scope>NUCLEOTIDE SEQUENCE</scope>
</reference>
<feature type="coiled-coil region" evidence="10">
    <location>
        <begin position="57"/>
        <end position="91"/>
    </location>
</feature>
<keyword evidence="9" id="KW-0539">Nucleus</keyword>
<dbReference type="GO" id="GO:0007059">
    <property type="term" value="P:chromosome segregation"/>
    <property type="evidence" value="ECO:0007669"/>
    <property type="project" value="InterPro"/>
</dbReference>
<evidence type="ECO:0000256" key="5">
    <source>
        <dbReference type="ARBA" id="ARBA00022776"/>
    </source>
</evidence>
<evidence type="ECO:0000256" key="10">
    <source>
        <dbReference type="SAM" id="Coils"/>
    </source>
</evidence>
<evidence type="ECO:0000313" key="14">
    <source>
        <dbReference type="Proteomes" id="UP000682877"/>
    </source>
</evidence>
<comment type="subunit">
    <text evidence="9">Component of the NDC80 complex.</text>
</comment>
<dbReference type="GO" id="GO:0005634">
    <property type="term" value="C:nucleus"/>
    <property type="evidence" value="ECO:0007669"/>
    <property type="project" value="UniProtKB-SubCell"/>
</dbReference>
<keyword evidence="3 9" id="KW-0158">Chromosome</keyword>
<accession>A0A8S2AHW0</accession>
<keyword evidence="14" id="KW-1185">Reference proteome</keyword>
<keyword evidence="9" id="KW-0995">Kinetochore</keyword>
<evidence type="ECO:0000256" key="7">
    <source>
        <dbReference type="ARBA" id="ARBA00023306"/>
    </source>
</evidence>
<feature type="region of interest" description="Disordered" evidence="11">
    <location>
        <begin position="266"/>
        <end position="315"/>
    </location>
</feature>
<dbReference type="Pfam" id="PF08234">
    <property type="entry name" value="Spindle_Spc25"/>
    <property type="match status" value="1"/>
</dbReference>
<evidence type="ECO:0000256" key="8">
    <source>
        <dbReference type="ARBA" id="ARBA00023328"/>
    </source>
</evidence>
<evidence type="ECO:0000256" key="6">
    <source>
        <dbReference type="ARBA" id="ARBA00023054"/>
    </source>
</evidence>
<keyword evidence="8 9" id="KW-0137">Centromere</keyword>
<dbReference type="GO" id="GO:0051301">
    <property type="term" value="P:cell division"/>
    <property type="evidence" value="ECO:0007669"/>
    <property type="project" value="UniProtKB-UniRule"/>
</dbReference>
<dbReference type="Proteomes" id="UP000682877">
    <property type="component" value="Chromosome 5"/>
</dbReference>
<evidence type="ECO:0000313" key="13">
    <source>
        <dbReference type="EMBL" id="CAE6075472.1"/>
    </source>
</evidence>
<gene>
    <name evidence="13" type="ORF">AARE701A_LOCUS12850</name>
</gene>
<evidence type="ECO:0000256" key="1">
    <source>
        <dbReference type="ARBA" id="ARBA00004584"/>
    </source>
</evidence>